<gene>
    <name evidence="2" type="ORF">BTO18_03720</name>
</gene>
<dbReference type="GO" id="GO:0005886">
    <property type="term" value="C:plasma membrane"/>
    <property type="evidence" value="ECO:0007669"/>
    <property type="project" value="TreeGrafter"/>
</dbReference>
<feature type="transmembrane region" description="Helical" evidence="1">
    <location>
        <begin position="84"/>
        <end position="103"/>
    </location>
</feature>
<protein>
    <recommendedName>
        <fullName evidence="4">DUF805 domain-containing protein</fullName>
    </recommendedName>
</protein>
<proteinExistence type="predicted"/>
<sequence>MNWYLKVLQQYADFSGRARRKEYWMFTLFNIIFFYALLFILGAIAEATGIIWVIFIAYIYSFAMLIPNLAVIVRRLHDIGKSGAYFFVLFIPIAGFIWLLVLLCMEGEARANQWGEDPKGVGNDRMISQIGKE</sequence>
<keyword evidence="1" id="KW-0472">Membrane</keyword>
<dbReference type="InterPro" id="IPR008523">
    <property type="entry name" value="DUF805"/>
</dbReference>
<dbReference type="Proteomes" id="UP000238882">
    <property type="component" value="Unassembled WGS sequence"/>
</dbReference>
<dbReference type="PANTHER" id="PTHR34980">
    <property type="entry name" value="INNER MEMBRANE PROTEIN-RELATED-RELATED"/>
    <property type="match status" value="1"/>
</dbReference>
<dbReference type="AlphaFoldDB" id="A0A2S7WM38"/>
<feature type="transmembrane region" description="Helical" evidence="1">
    <location>
        <begin position="50"/>
        <end position="72"/>
    </location>
</feature>
<dbReference type="PANTHER" id="PTHR34980:SF2">
    <property type="entry name" value="INNER MEMBRANE PROTEIN YHAH-RELATED"/>
    <property type="match status" value="1"/>
</dbReference>
<evidence type="ECO:0008006" key="4">
    <source>
        <dbReference type="Google" id="ProtNLM"/>
    </source>
</evidence>
<feature type="transmembrane region" description="Helical" evidence="1">
    <location>
        <begin position="23"/>
        <end position="44"/>
    </location>
</feature>
<evidence type="ECO:0000313" key="3">
    <source>
        <dbReference type="Proteomes" id="UP000238882"/>
    </source>
</evidence>
<evidence type="ECO:0000256" key="1">
    <source>
        <dbReference type="SAM" id="Phobius"/>
    </source>
</evidence>
<keyword evidence="1" id="KW-1133">Transmembrane helix</keyword>
<organism evidence="2 3">
    <name type="scientific">Polaribacter porphyrae</name>
    <dbReference type="NCBI Taxonomy" id="1137780"/>
    <lineage>
        <taxon>Bacteria</taxon>
        <taxon>Pseudomonadati</taxon>
        <taxon>Bacteroidota</taxon>
        <taxon>Flavobacteriia</taxon>
        <taxon>Flavobacteriales</taxon>
        <taxon>Flavobacteriaceae</taxon>
    </lineage>
</organism>
<dbReference type="OrthoDB" id="9812349at2"/>
<accession>A0A2S7WM38</accession>
<evidence type="ECO:0000313" key="2">
    <source>
        <dbReference type="EMBL" id="PQJ78351.1"/>
    </source>
</evidence>
<dbReference type="RefSeq" id="WP_105014935.1">
    <property type="nucleotide sequence ID" value="NZ_MSCN01000001.1"/>
</dbReference>
<keyword evidence="3" id="KW-1185">Reference proteome</keyword>
<comment type="caution">
    <text evidence="2">The sequence shown here is derived from an EMBL/GenBank/DDBJ whole genome shotgun (WGS) entry which is preliminary data.</text>
</comment>
<reference evidence="2 3" key="1">
    <citation type="submission" date="2016-12" db="EMBL/GenBank/DDBJ databases">
        <title>Trade-off between light-utilization and light-protection in marine flavobacteria.</title>
        <authorList>
            <person name="Kumagai Y."/>
            <person name="Yoshizawa S."/>
            <person name="Kogure K."/>
            <person name="Iwasaki W."/>
        </authorList>
    </citation>
    <scope>NUCLEOTIDE SEQUENCE [LARGE SCALE GENOMIC DNA]</scope>
    <source>
        <strain evidence="2 3">NBRC 108759</strain>
    </source>
</reference>
<dbReference type="Pfam" id="PF05656">
    <property type="entry name" value="DUF805"/>
    <property type="match status" value="1"/>
</dbReference>
<dbReference type="EMBL" id="MSCN01000001">
    <property type="protein sequence ID" value="PQJ78351.1"/>
    <property type="molecule type" value="Genomic_DNA"/>
</dbReference>
<keyword evidence="1" id="KW-0812">Transmembrane</keyword>
<name>A0A2S7WM38_9FLAO</name>